<proteinExistence type="predicted"/>
<dbReference type="PANTHER" id="PTHR48111:SF76">
    <property type="entry name" value="TWO-COMPONENT RESPONSE REGULATOR"/>
    <property type="match status" value="1"/>
</dbReference>
<dbReference type="InterPro" id="IPR001867">
    <property type="entry name" value="OmpR/PhoB-type_DNA-bd"/>
</dbReference>
<dbReference type="GO" id="GO:0005829">
    <property type="term" value="C:cytosol"/>
    <property type="evidence" value="ECO:0007669"/>
    <property type="project" value="TreeGrafter"/>
</dbReference>
<evidence type="ECO:0000256" key="3">
    <source>
        <dbReference type="ARBA" id="ARBA00023015"/>
    </source>
</evidence>
<keyword evidence="3" id="KW-0805">Transcription regulation</keyword>
<dbReference type="InterPro" id="IPR001789">
    <property type="entry name" value="Sig_transdc_resp-reg_receiver"/>
</dbReference>
<evidence type="ECO:0000256" key="2">
    <source>
        <dbReference type="ARBA" id="ARBA00023012"/>
    </source>
</evidence>
<dbReference type="SUPFAM" id="SSF52172">
    <property type="entry name" value="CheY-like"/>
    <property type="match status" value="1"/>
</dbReference>
<protein>
    <submittedName>
        <fullName evidence="10">DNA-binding response regulator</fullName>
    </submittedName>
</protein>
<dbReference type="Pfam" id="PF00486">
    <property type="entry name" value="Trans_reg_C"/>
    <property type="match status" value="1"/>
</dbReference>
<evidence type="ECO:0000256" key="6">
    <source>
        <dbReference type="PROSITE-ProRule" id="PRU00169"/>
    </source>
</evidence>
<dbReference type="EMBL" id="PKUS01000005">
    <property type="protein sequence ID" value="PLW69595.1"/>
    <property type="molecule type" value="Genomic_DNA"/>
</dbReference>
<dbReference type="OrthoDB" id="9802426at2"/>
<dbReference type="Gene3D" id="3.40.50.2300">
    <property type="match status" value="1"/>
</dbReference>
<keyword evidence="1 6" id="KW-0597">Phosphoprotein</keyword>
<dbReference type="InterPro" id="IPR016032">
    <property type="entry name" value="Sig_transdc_resp-reg_C-effctor"/>
</dbReference>
<dbReference type="Proteomes" id="UP000235005">
    <property type="component" value="Unassembled WGS sequence"/>
</dbReference>
<dbReference type="Gene3D" id="1.10.10.10">
    <property type="entry name" value="Winged helix-like DNA-binding domain superfamily/Winged helix DNA-binding domain"/>
    <property type="match status" value="1"/>
</dbReference>
<evidence type="ECO:0000313" key="11">
    <source>
        <dbReference type="Proteomes" id="UP000235005"/>
    </source>
</evidence>
<dbReference type="PROSITE" id="PS50110">
    <property type="entry name" value="RESPONSE_REGULATORY"/>
    <property type="match status" value="1"/>
</dbReference>
<organism evidence="10 11">
    <name type="scientific">Pseudohalioglobus lutimaris</name>
    <dbReference type="NCBI Taxonomy" id="1737061"/>
    <lineage>
        <taxon>Bacteria</taxon>
        <taxon>Pseudomonadati</taxon>
        <taxon>Pseudomonadota</taxon>
        <taxon>Gammaproteobacteria</taxon>
        <taxon>Cellvibrionales</taxon>
        <taxon>Halieaceae</taxon>
        <taxon>Pseudohalioglobus</taxon>
    </lineage>
</organism>
<evidence type="ECO:0000259" key="8">
    <source>
        <dbReference type="PROSITE" id="PS50110"/>
    </source>
</evidence>
<dbReference type="SMART" id="SM00862">
    <property type="entry name" value="Trans_reg_C"/>
    <property type="match status" value="1"/>
</dbReference>
<evidence type="ECO:0000256" key="1">
    <source>
        <dbReference type="ARBA" id="ARBA00022553"/>
    </source>
</evidence>
<evidence type="ECO:0000256" key="4">
    <source>
        <dbReference type="ARBA" id="ARBA00023125"/>
    </source>
</evidence>
<dbReference type="GO" id="GO:0000156">
    <property type="term" value="F:phosphorelay response regulator activity"/>
    <property type="evidence" value="ECO:0007669"/>
    <property type="project" value="TreeGrafter"/>
</dbReference>
<feature type="domain" description="Response regulatory" evidence="8">
    <location>
        <begin position="2"/>
        <end position="115"/>
    </location>
</feature>
<dbReference type="InterPro" id="IPR036388">
    <property type="entry name" value="WH-like_DNA-bd_sf"/>
</dbReference>
<evidence type="ECO:0000259" key="9">
    <source>
        <dbReference type="PROSITE" id="PS51755"/>
    </source>
</evidence>
<dbReference type="FunFam" id="1.10.10.10:FF:000005">
    <property type="entry name" value="Two-component system response regulator"/>
    <property type="match status" value="1"/>
</dbReference>
<feature type="domain" description="OmpR/PhoB-type" evidence="9">
    <location>
        <begin position="124"/>
        <end position="222"/>
    </location>
</feature>
<accession>A0A2N5X532</accession>
<dbReference type="AlphaFoldDB" id="A0A2N5X532"/>
<evidence type="ECO:0000256" key="5">
    <source>
        <dbReference type="ARBA" id="ARBA00023163"/>
    </source>
</evidence>
<dbReference type="PROSITE" id="PS51755">
    <property type="entry name" value="OMPR_PHOB"/>
    <property type="match status" value="1"/>
</dbReference>
<dbReference type="PANTHER" id="PTHR48111">
    <property type="entry name" value="REGULATOR OF RPOS"/>
    <property type="match status" value="1"/>
</dbReference>
<reference evidence="10 11" key="1">
    <citation type="submission" date="2018-01" db="EMBL/GenBank/DDBJ databases">
        <title>The draft genome sequence of Halioglobus lutimaris HF004.</title>
        <authorList>
            <person name="Du Z.-J."/>
            <person name="Shi M.-J."/>
        </authorList>
    </citation>
    <scope>NUCLEOTIDE SEQUENCE [LARGE SCALE GENOMIC DNA]</scope>
    <source>
        <strain evidence="10 11">HF004</strain>
    </source>
</reference>
<name>A0A2N5X532_9GAMM</name>
<dbReference type="InterPro" id="IPR039420">
    <property type="entry name" value="WalR-like"/>
</dbReference>
<dbReference type="Pfam" id="PF00072">
    <property type="entry name" value="Response_reg"/>
    <property type="match status" value="1"/>
</dbReference>
<dbReference type="SMART" id="SM00448">
    <property type="entry name" value="REC"/>
    <property type="match status" value="1"/>
</dbReference>
<feature type="modified residue" description="4-aspartylphosphate" evidence="6">
    <location>
        <position position="51"/>
    </location>
</feature>
<dbReference type="CDD" id="cd00383">
    <property type="entry name" value="trans_reg_C"/>
    <property type="match status" value="1"/>
</dbReference>
<dbReference type="InterPro" id="IPR011006">
    <property type="entry name" value="CheY-like_superfamily"/>
</dbReference>
<keyword evidence="4 7" id="KW-0238">DNA-binding</keyword>
<feature type="DNA-binding region" description="OmpR/PhoB-type" evidence="7">
    <location>
        <begin position="124"/>
        <end position="222"/>
    </location>
</feature>
<keyword evidence="5" id="KW-0804">Transcription</keyword>
<dbReference type="GO" id="GO:0006355">
    <property type="term" value="P:regulation of DNA-templated transcription"/>
    <property type="evidence" value="ECO:0007669"/>
    <property type="project" value="InterPro"/>
</dbReference>
<dbReference type="GO" id="GO:0000976">
    <property type="term" value="F:transcription cis-regulatory region binding"/>
    <property type="evidence" value="ECO:0007669"/>
    <property type="project" value="TreeGrafter"/>
</dbReference>
<evidence type="ECO:0000313" key="10">
    <source>
        <dbReference type="EMBL" id="PLW69595.1"/>
    </source>
</evidence>
<keyword evidence="2" id="KW-0902">Two-component regulatory system</keyword>
<sequence length="224" mass="25465">MRLLLLEDDPDTAEYVLQGFREDGHIIDHASRGEDVIMLAAESDYDALILDRMVPGFDGFRVLSMLRAGGDTTPAIFLTAVSNLNDRVEGLKMADDYLVKPFAFAELRARVEAITRRPQLRQTPDSLSVGDLEINLLKRTVRRANQEIAVLPTEFRLLEYLMKNKGNVVTRTMLLEHVWEFNFDPKTNIVETHISRLRAKVDRGFDKELIKTIRGAGYMITNGD</sequence>
<dbReference type="SUPFAM" id="SSF46894">
    <property type="entry name" value="C-terminal effector domain of the bipartite response regulators"/>
    <property type="match status" value="1"/>
</dbReference>
<evidence type="ECO:0000256" key="7">
    <source>
        <dbReference type="PROSITE-ProRule" id="PRU01091"/>
    </source>
</evidence>
<keyword evidence="11" id="KW-1185">Reference proteome</keyword>
<comment type="caution">
    <text evidence="10">The sequence shown here is derived from an EMBL/GenBank/DDBJ whole genome shotgun (WGS) entry which is preliminary data.</text>
</comment>
<gene>
    <name evidence="10" type="ORF">C0039_06175</name>
</gene>
<dbReference type="GO" id="GO:0032993">
    <property type="term" value="C:protein-DNA complex"/>
    <property type="evidence" value="ECO:0007669"/>
    <property type="project" value="TreeGrafter"/>
</dbReference>
<dbReference type="RefSeq" id="WP_101517588.1">
    <property type="nucleotide sequence ID" value="NZ_PKUS01000005.1"/>
</dbReference>
<dbReference type="Gene3D" id="6.10.250.690">
    <property type="match status" value="1"/>
</dbReference>